<dbReference type="FunFam" id="3.40.50.300:FF:000134">
    <property type="entry name" value="Iron-enterobactin ABC transporter ATP-binding protein"/>
    <property type="match status" value="1"/>
</dbReference>
<keyword evidence="2" id="KW-0813">Transport</keyword>
<dbReference type="PANTHER" id="PTHR42771">
    <property type="entry name" value="IRON(3+)-HYDROXAMATE IMPORT ATP-BINDING PROTEIN FHUC"/>
    <property type="match status" value="1"/>
</dbReference>
<keyword evidence="9" id="KW-0472">Membrane</keyword>
<dbReference type="CDD" id="cd03214">
    <property type="entry name" value="ABC_Iron-Siderophores_B12_Hemin"/>
    <property type="match status" value="1"/>
</dbReference>
<dbReference type="GO" id="GO:0005886">
    <property type="term" value="C:plasma membrane"/>
    <property type="evidence" value="ECO:0007669"/>
    <property type="project" value="UniProtKB-SubCell"/>
</dbReference>
<dbReference type="InterPro" id="IPR003593">
    <property type="entry name" value="AAA+_ATPase"/>
</dbReference>
<dbReference type="GO" id="GO:0016887">
    <property type="term" value="F:ATP hydrolysis activity"/>
    <property type="evidence" value="ECO:0007669"/>
    <property type="project" value="InterPro"/>
</dbReference>
<feature type="domain" description="ABC transporter" evidence="10">
    <location>
        <begin position="3"/>
        <end position="239"/>
    </location>
</feature>
<dbReference type="AlphaFoldDB" id="A0A449BFW3"/>
<dbReference type="SMART" id="SM00382">
    <property type="entry name" value="AAA"/>
    <property type="match status" value="1"/>
</dbReference>
<evidence type="ECO:0000256" key="9">
    <source>
        <dbReference type="ARBA" id="ARBA00023136"/>
    </source>
</evidence>
<dbReference type="Gene3D" id="3.40.50.300">
    <property type="entry name" value="P-loop containing nucleotide triphosphate hydrolases"/>
    <property type="match status" value="1"/>
</dbReference>
<keyword evidence="4" id="KW-0410">Iron transport</keyword>
<gene>
    <name evidence="11" type="primary">yusV</name>
    <name evidence="11" type="ORF">NCTC10138_01587</name>
</gene>
<accession>A0A449BFW3</accession>
<evidence type="ECO:0000313" key="11">
    <source>
        <dbReference type="EMBL" id="VEU81190.1"/>
    </source>
</evidence>
<dbReference type="InterPro" id="IPR003439">
    <property type="entry name" value="ABC_transporter-like_ATP-bd"/>
</dbReference>
<keyword evidence="3" id="KW-1003">Cell membrane</keyword>
<evidence type="ECO:0000256" key="7">
    <source>
        <dbReference type="ARBA" id="ARBA00023004"/>
    </source>
</evidence>
<dbReference type="GO" id="GO:0006826">
    <property type="term" value="P:iron ion transport"/>
    <property type="evidence" value="ECO:0007669"/>
    <property type="project" value="UniProtKB-KW"/>
</dbReference>
<keyword evidence="6 11" id="KW-0067">ATP-binding</keyword>
<dbReference type="InterPro" id="IPR017871">
    <property type="entry name" value="ABC_transporter-like_CS"/>
</dbReference>
<dbReference type="GO" id="GO:0005524">
    <property type="term" value="F:ATP binding"/>
    <property type="evidence" value="ECO:0007669"/>
    <property type="project" value="UniProtKB-KW"/>
</dbReference>
<dbReference type="Pfam" id="PF00005">
    <property type="entry name" value="ABC_tran"/>
    <property type="match status" value="1"/>
</dbReference>
<evidence type="ECO:0000256" key="8">
    <source>
        <dbReference type="ARBA" id="ARBA00023065"/>
    </source>
</evidence>
<dbReference type="InterPro" id="IPR027417">
    <property type="entry name" value="P-loop_NTPase"/>
</dbReference>
<evidence type="ECO:0000256" key="3">
    <source>
        <dbReference type="ARBA" id="ARBA00022475"/>
    </source>
</evidence>
<keyword evidence="8" id="KW-0406">Ion transport</keyword>
<evidence type="ECO:0000259" key="10">
    <source>
        <dbReference type="PROSITE" id="PS50893"/>
    </source>
</evidence>
<dbReference type="OrthoDB" id="389713at2"/>
<reference evidence="11 12" key="1">
    <citation type="submission" date="2019-01" db="EMBL/GenBank/DDBJ databases">
        <authorList>
            <consortium name="Pathogen Informatics"/>
        </authorList>
    </citation>
    <scope>NUCLEOTIDE SEQUENCE [LARGE SCALE GENOMIC DNA]</scope>
    <source>
        <strain evidence="11 12">NCTC10138</strain>
    </source>
</reference>
<dbReference type="PROSITE" id="PS50893">
    <property type="entry name" value="ABC_TRANSPORTER_2"/>
    <property type="match status" value="1"/>
</dbReference>
<evidence type="ECO:0000256" key="2">
    <source>
        <dbReference type="ARBA" id="ARBA00022448"/>
    </source>
</evidence>
<protein>
    <submittedName>
        <fullName evidence="11">ABC transporter ATP-binding protein</fullName>
    </submittedName>
</protein>
<comment type="subcellular location">
    <subcellularLocation>
        <location evidence="1">Cell membrane</location>
        <topology evidence="1">Peripheral membrane protein</topology>
    </subcellularLocation>
</comment>
<dbReference type="STRING" id="1278311.GCA_000428705_00562"/>
<organism evidence="11 12">
    <name type="scientific">Haploplasma axanthum</name>
    <name type="common">Acholeplasma axanthum</name>
    <dbReference type="NCBI Taxonomy" id="29552"/>
    <lineage>
        <taxon>Bacteria</taxon>
        <taxon>Bacillati</taxon>
        <taxon>Mycoplasmatota</taxon>
        <taxon>Mollicutes</taxon>
        <taxon>Acholeplasmatales</taxon>
        <taxon>Acholeplasmataceae</taxon>
        <taxon>Haploplasma</taxon>
    </lineage>
</organism>
<name>A0A449BFW3_HAPAX</name>
<keyword evidence="5" id="KW-0547">Nucleotide-binding</keyword>
<dbReference type="Proteomes" id="UP000289841">
    <property type="component" value="Chromosome"/>
</dbReference>
<proteinExistence type="predicted"/>
<evidence type="ECO:0000256" key="5">
    <source>
        <dbReference type="ARBA" id="ARBA00022741"/>
    </source>
</evidence>
<dbReference type="InterPro" id="IPR051535">
    <property type="entry name" value="Siderophore_ABC-ATPase"/>
</dbReference>
<dbReference type="PROSITE" id="PS00211">
    <property type="entry name" value="ABC_TRANSPORTER_1"/>
    <property type="match status" value="1"/>
</dbReference>
<evidence type="ECO:0000313" key="12">
    <source>
        <dbReference type="Proteomes" id="UP000289841"/>
    </source>
</evidence>
<dbReference type="EMBL" id="LR215048">
    <property type="protein sequence ID" value="VEU81190.1"/>
    <property type="molecule type" value="Genomic_DNA"/>
</dbReference>
<keyword evidence="12" id="KW-1185">Reference proteome</keyword>
<sequence length="276" mass="31956">MSLRLNNLKISYEKYNVIDDVSIKINKGDIVSIIGRNGCGKSTVLKTIINLLELDSGFVEFDKTDVRKYKRKDLAKKIAFLSQQKLSYPDLTVETLVSYGRYPHLKFGKFLNSNDKKIIDESLKKTGVYHLKDKSIKKLSGGERQRAWIAMAICQEPEILILDEPTTYLDVAYQIEVLDLIKELNETLGMTIVMVLHDINLASRYSKTIYAIKDKKVFACGTPNMIVCPRVLEEVFTINGDFYVDEENKCPFFIPKKSKNKKEEIKWKKYLYFLFY</sequence>
<evidence type="ECO:0000256" key="4">
    <source>
        <dbReference type="ARBA" id="ARBA00022496"/>
    </source>
</evidence>
<dbReference type="SUPFAM" id="SSF52540">
    <property type="entry name" value="P-loop containing nucleoside triphosphate hydrolases"/>
    <property type="match status" value="1"/>
</dbReference>
<dbReference type="KEGG" id="aaxa:NCTC10138_01587"/>
<keyword evidence="7" id="KW-0408">Iron</keyword>
<evidence type="ECO:0000256" key="1">
    <source>
        <dbReference type="ARBA" id="ARBA00004202"/>
    </source>
</evidence>
<evidence type="ECO:0000256" key="6">
    <source>
        <dbReference type="ARBA" id="ARBA00022840"/>
    </source>
</evidence>
<dbReference type="PANTHER" id="PTHR42771:SF2">
    <property type="entry name" value="IRON(3+)-HYDROXAMATE IMPORT ATP-BINDING PROTEIN FHUC"/>
    <property type="match status" value="1"/>
</dbReference>